<keyword evidence="10" id="KW-1185">Reference proteome</keyword>
<dbReference type="GO" id="GO:0016020">
    <property type="term" value="C:membrane"/>
    <property type="evidence" value="ECO:0007669"/>
    <property type="project" value="UniProtKB-SubCell"/>
</dbReference>
<feature type="domain" description="ResB-like" evidence="8">
    <location>
        <begin position="52"/>
        <end position="525"/>
    </location>
</feature>
<dbReference type="PANTHER" id="PTHR31566">
    <property type="entry name" value="CYTOCHROME C BIOGENESIS PROTEIN CCS1, CHLOROPLASTIC"/>
    <property type="match status" value="1"/>
</dbReference>
<evidence type="ECO:0000256" key="4">
    <source>
        <dbReference type="ARBA" id="ARBA00022989"/>
    </source>
</evidence>
<dbReference type="InterPro" id="IPR007816">
    <property type="entry name" value="ResB-like_domain"/>
</dbReference>
<evidence type="ECO:0000256" key="3">
    <source>
        <dbReference type="ARBA" id="ARBA00022748"/>
    </source>
</evidence>
<dbReference type="Proteomes" id="UP001157160">
    <property type="component" value="Unassembled WGS sequence"/>
</dbReference>
<evidence type="ECO:0000313" key="10">
    <source>
        <dbReference type="Proteomes" id="UP001157160"/>
    </source>
</evidence>
<evidence type="ECO:0000256" key="2">
    <source>
        <dbReference type="ARBA" id="ARBA00022692"/>
    </source>
</evidence>
<evidence type="ECO:0000256" key="5">
    <source>
        <dbReference type="ARBA" id="ARBA00023136"/>
    </source>
</evidence>
<feature type="region of interest" description="Disordered" evidence="6">
    <location>
        <begin position="1"/>
        <end position="28"/>
    </location>
</feature>
<gene>
    <name evidence="9" type="ORF">GCM10025874_24600</name>
</gene>
<name>A0AA37XD51_9MICO</name>
<feature type="transmembrane region" description="Helical" evidence="7">
    <location>
        <begin position="54"/>
        <end position="72"/>
    </location>
</feature>
<protein>
    <submittedName>
        <fullName evidence="9">Cytochrome c biogenesis protein ResB</fullName>
    </submittedName>
</protein>
<dbReference type="Pfam" id="PF05140">
    <property type="entry name" value="ResB"/>
    <property type="match status" value="1"/>
</dbReference>
<evidence type="ECO:0000256" key="1">
    <source>
        <dbReference type="ARBA" id="ARBA00004141"/>
    </source>
</evidence>
<keyword evidence="3" id="KW-0201">Cytochrome c-type biogenesis</keyword>
<organism evidence="9 10">
    <name type="scientific">Arenivirga flava</name>
    <dbReference type="NCBI Taxonomy" id="1930060"/>
    <lineage>
        <taxon>Bacteria</taxon>
        <taxon>Bacillati</taxon>
        <taxon>Actinomycetota</taxon>
        <taxon>Actinomycetes</taxon>
        <taxon>Micrococcales</taxon>
        <taxon>Microbacteriaceae</taxon>
        <taxon>Arenivirga</taxon>
    </lineage>
</organism>
<dbReference type="InterPro" id="IPR023494">
    <property type="entry name" value="Cyt_c_bgen_Ccs1/CcsB/ResB"/>
</dbReference>
<keyword evidence="4 7" id="KW-1133">Transmembrane helix</keyword>
<feature type="transmembrane region" description="Helical" evidence="7">
    <location>
        <begin position="472"/>
        <end position="491"/>
    </location>
</feature>
<reference evidence="9 10" key="1">
    <citation type="journal article" date="2014" name="Int. J. Syst. Evol. Microbiol.">
        <title>Complete genome sequence of Corynebacterium casei LMG S-19264T (=DSM 44701T), isolated from a smear-ripened cheese.</title>
        <authorList>
            <consortium name="US DOE Joint Genome Institute (JGI-PGF)"/>
            <person name="Walter F."/>
            <person name="Albersmeier A."/>
            <person name="Kalinowski J."/>
            <person name="Ruckert C."/>
        </authorList>
    </citation>
    <scope>NUCLEOTIDE SEQUENCE [LARGE SCALE GENOMIC DNA]</scope>
    <source>
        <strain evidence="9 10">NBRC 112289</strain>
    </source>
</reference>
<evidence type="ECO:0000259" key="8">
    <source>
        <dbReference type="Pfam" id="PF05140"/>
    </source>
</evidence>
<keyword evidence="5 7" id="KW-0472">Membrane</keyword>
<dbReference type="PANTHER" id="PTHR31566:SF0">
    <property type="entry name" value="CYTOCHROME C BIOGENESIS PROTEIN CCS1, CHLOROPLASTIC"/>
    <property type="match status" value="1"/>
</dbReference>
<evidence type="ECO:0000256" key="7">
    <source>
        <dbReference type="SAM" id="Phobius"/>
    </source>
</evidence>
<evidence type="ECO:0000256" key="6">
    <source>
        <dbReference type="SAM" id="MobiDB-lite"/>
    </source>
</evidence>
<sequence length="538" mass="58235">MARSSDGSKATEGVLRPSDHIDSTPADGGGLNEPKLGVLGYLRFFWRQLTSMRTALVLLLLLAVAAVPGSLVPQRSADPNGVAQYFVTNPDLAPILDSIQMFDVYTSAWFSAIYLLLFVSLVGCIIPRIRHHWQAMRARPPRTPKRLSRLEGFVRDERAEGTVADAVDAAERTLKRAGYRTERYGDSVSAERGYLRETGNLVFHSALVGVLVTVGVGGGFGYQGQKIIVEGQTFVNTLLAYDSFSPGRFFDQDALDPYSITLDQLDVVYEEENLDALGQPTDFTAHVDLLDQDGTTSDGEIKVNHPLRVHGNDVFLLGNGYAPVITVRDGEGNIAFSEAVPFLPQDANLTSLGVVKVPDALPEQLGLVGFAYPTQGYLDSGAMTSVYPDDIRPVVSFNVFTGDLGVDDGIPRSVYELDTRDMTQVAGRGTDVDAIILEPGQTQDLPNGLGSVTFESMPRFVSVDVHHDPSQLWVLVFAVLVLLGLLSSLFIPRRRVWIRVTAGADGGIVSEYAGLARGEDPGLSAAVSALAKQHADRL</sequence>
<accession>A0AA37XD51</accession>
<comment type="subcellular location">
    <subcellularLocation>
        <location evidence="1">Membrane</location>
        <topology evidence="1">Multi-pass membrane protein</topology>
    </subcellularLocation>
</comment>
<dbReference type="GO" id="GO:0017004">
    <property type="term" value="P:cytochrome complex assembly"/>
    <property type="evidence" value="ECO:0007669"/>
    <property type="project" value="UniProtKB-KW"/>
</dbReference>
<dbReference type="AlphaFoldDB" id="A0AA37XD51"/>
<feature type="transmembrane region" description="Helical" evidence="7">
    <location>
        <begin position="108"/>
        <end position="129"/>
    </location>
</feature>
<comment type="caution">
    <text evidence="9">The sequence shown here is derived from an EMBL/GenBank/DDBJ whole genome shotgun (WGS) entry which is preliminary data.</text>
</comment>
<dbReference type="RefSeq" id="WP_284233104.1">
    <property type="nucleotide sequence ID" value="NZ_BSUL01000001.1"/>
</dbReference>
<dbReference type="EMBL" id="BSUL01000001">
    <property type="protein sequence ID" value="GMA29207.1"/>
    <property type="molecule type" value="Genomic_DNA"/>
</dbReference>
<proteinExistence type="predicted"/>
<feature type="transmembrane region" description="Helical" evidence="7">
    <location>
        <begin position="201"/>
        <end position="222"/>
    </location>
</feature>
<keyword evidence="2 7" id="KW-0812">Transmembrane</keyword>
<evidence type="ECO:0000313" key="9">
    <source>
        <dbReference type="EMBL" id="GMA29207.1"/>
    </source>
</evidence>